<evidence type="ECO:0000313" key="1">
    <source>
        <dbReference type="EMBL" id="USQ15486.1"/>
    </source>
</evidence>
<dbReference type="RefSeq" id="WP_252582738.1">
    <property type="nucleotide sequence ID" value="NZ_CP071528.1"/>
</dbReference>
<dbReference type="EMBL" id="CP071528">
    <property type="protein sequence ID" value="USQ15486.1"/>
    <property type="molecule type" value="Genomic_DNA"/>
</dbReference>
<geneLocation type="plasmid" evidence="1 2">
    <name>pLlyPCM2298_1</name>
</geneLocation>
<keyword evidence="2" id="KW-1185">Reference proteome</keyword>
<protein>
    <submittedName>
        <fullName evidence="1">Uncharacterized protein</fullName>
    </submittedName>
</protein>
<organism evidence="1 2">
    <name type="scientific">Legionella lytica</name>
    <dbReference type="NCBI Taxonomy" id="96232"/>
    <lineage>
        <taxon>Bacteria</taxon>
        <taxon>Pseudomonadati</taxon>
        <taxon>Pseudomonadota</taxon>
        <taxon>Gammaproteobacteria</taxon>
        <taxon>Legionellales</taxon>
        <taxon>Legionellaceae</taxon>
        <taxon>Legionella</taxon>
    </lineage>
</organism>
<reference evidence="1" key="1">
    <citation type="submission" date="2021-03" db="EMBL/GenBank/DDBJ databases">
        <title>Legionella lytica PCM 2298.</title>
        <authorList>
            <person name="Koper P."/>
        </authorList>
    </citation>
    <scope>NUCLEOTIDE SEQUENCE</scope>
    <source>
        <strain evidence="1">PCM 2298</strain>
        <plasmid evidence="1">pLlyPCM2298_1</plasmid>
    </source>
</reference>
<name>A0ABY4YDH2_9GAMM</name>
<keyword evidence="1" id="KW-0614">Plasmid</keyword>
<gene>
    <name evidence="1" type="ORF">J2N86_14700</name>
</gene>
<sequence>MHFQQRLLHYWAQHSSPYMPDEKTMLKALAFYPPEKLLVGLFIYAQRKLTFSETEFQTSLQAIDTLESQKGLIAVSSLTENAMMLTNRQRATLLEELKKKYTPNTPAMLSKLAPYMIKDELKATIEFLIKKISNEHVDPPIQAIPVLGSYLKQTIPSLSFIVANIILPRNSSWVHSVSQLCSIIPMALSEDCLLILNYLKIPPRNQFGHYREYGTYPDFLSHSRPLVGVLYRKGRNFPVHPYNPLPV</sequence>
<accession>A0ABY4YDH2</accession>
<proteinExistence type="predicted"/>
<dbReference type="Proteomes" id="UP001057474">
    <property type="component" value="Plasmid pLlyPCM2298_1"/>
</dbReference>
<evidence type="ECO:0000313" key="2">
    <source>
        <dbReference type="Proteomes" id="UP001057474"/>
    </source>
</evidence>